<dbReference type="OrthoDB" id="2968323at2759"/>
<evidence type="ECO:0000256" key="3">
    <source>
        <dbReference type="ARBA" id="ARBA00016197"/>
    </source>
</evidence>
<evidence type="ECO:0000256" key="6">
    <source>
        <dbReference type="ARBA" id="ARBA00031849"/>
    </source>
</evidence>
<dbReference type="RefSeq" id="XP_013325707.1">
    <property type="nucleotide sequence ID" value="XM_013470253.1"/>
</dbReference>
<name>A0A0F4YLU6_RASE3</name>
<dbReference type="GO" id="GO:0005739">
    <property type="term" value="C:mitochondrion"/>
    <property type="evidence" value="ECO:0007669"/>
    <property type="project" value="UniProtKB-SubCell"/>
</dbReference>
<gene>
    <name evidence="8" type="ORF">T310_6948</name>
</gene>
<reference evidence="8 9" key="1">
    <citation type="submission" date="2015-04" db="EMBL/GenBank/DDBJ databases">
        <authorList>
            <person name="Heijne W.H."/>
            <person name="Fedorova N.D."/>
            <person name="Nierman W.C."/>
            <person name="Vollebregt A.W."/>
            <person name="Zhao Z."/>
            <person name="Wu L."/>
            <person name="Kumar M."/>
            <person name="Stam H."/>
            <person name="van den Berg M.A."/>
            <person name="Pel H.J."/>
        </authorList>
    </citation>
    <scope>NUCLEOTIDE SEQUENCE [LARGE SCALE GENOMIC DNA]</scope>
    <source>
        <strain evidence="8 9">CBS 393.64</strain>
    </source>
</reference>
<dbReference type="STRING" id="1408163.A0A0F4YLU6"/>
<feature type="domain" description="Aminoglycoside phosphotransferase" evidence="7">
    <location>
        <begin position="284"/>
        <end position="338"/>
    </location>
</feature>
<keyword evidence="9" id="KW-1185">Reference proteome</keyword>
<protein>
    <recommendedName>
        <fullName evidence="3">Altered inheritance of mitochondria protein 9, mitochondrial</fullName>
    </recommendedName>
    <alternativeName>
        <fullName evidence="6">Found in mitochondrial proteome protein 29</fullName>
    </alternativeName>
</protein>
<evidence type="ECO:0000256" key="2">
    <source>
        <dbReference type="ARBA" id="ARBA00005543"/>
    </source>
</evidence>
<evidence type="ECO:0000259" key="7">
    <source>
        <dbReference type="Pfam" id="PF01636"/>
    </source>
</evidence>
<dbReference type="InterPro" id="IPR011009">
    <property type="entry name" value="Kinase-like_dom_sf"/>
</dbReference>
<dbReference type="InterPro" id="IPR051035">
    <property type="entry name" value="Mito_inheritance_9"/>
</dbReference>
<evidence type="ECO:0000256" key="5">
    <source>
        <dbReference type="ARBA" id="ARBA00023128"/>
    </source>
</evidence>
<organism evidence="8 9">
    <name type="scientific">Rasamsonia emersonii (strain ATCC 16479 / CBS 393.64 / IMI 116815)</name>
    <dbReference type="NCBI Taxonomy" id="1408163"/>
    <lineage>
        <taxon>Eukaryota</taxon>
        <taxon>Fungi</taxon>
        <taxon>Dikarya</taxon>
        <taxon>Ascomycota</taxon>
        <taxon>Pezizomycotina</taxon>
        <taxon>Eurotiomycetes</taxon>
        <taxon>Eurotiomycetidae</taxon>
        <taxon>Eurotiales</taxon>
        <taxon>Trichocomaceae</taxon>
        <taxon>Rasamsonia</taxon>
    </lineage>
</organism>
<comment type="similarity">
    <text evidence="2">Belongs to the AIM9 family.</text>
</comment>
<dbReference type="PANTHER" id="PTHR36091:SF1">
    <property type="entry name" value="ALTERED INHERITANCE OF MITOCHONDRIA PROTEIN 9, MITOCHONDRIAL"/>
    <property type="match status" value="1"/>
</dbReference>
<dbReference type="GeneID" id="25319225"/>
<proteinExistence type="inferred from homology"/>
<comment type="caution">
    <text evidence="8">The sequence shown here is derived from an EMBL/GenBank/DDBJ whole genome shotgun (WGS) entry which is preliminary data.</text>
</comment>
<comment type="subcellular location">
    <subcellularLocation>
        <location evidence="1">Mitochondrion</location>
    </subcellularLocation>
</comment>
<dbReference type="Proteomes" id="UP000053958">
    <property type="component" value="Unassembled WGS sequence"/>
</dbReference>
<dbReference type="Gene3D" id="3.90.1200.10">
    <property type="match status" value="1"/>
</dbReference>
<dbReference type="EMBL" id="LASV01000383">
    <property type="protein sequence ID" value="KKA19095.1"/>
    <property type="molecule type" value="Genomic_DNA"/>
</dbReference>
<evidence type="ECO:0000313" key="8">
    <source>
        <dbReference type="EMBL" id="KKA19095.1"/>
    </source>
</evidence>
<dbReference type="SUPFAM" id="SSF56112">
    <property type="entry name" value="Protein kinase-like (PK-like)"/>
    <property type="match status" value="1"/>
</dbReference>
<evidence type="ECO:0000256" key="1">
    <source>
        <dbReference type="ARBA" id="ARBA00004173"/>
    </source>
</evidence>
<keyword evidence="4" id="KW-0809">Transit peptide</keyword>
<accession>A0A0F4YLU6</accession>
<evidence type="ECO:0000256" key="4">
    <source>
        <dbReference type="ARBA" id="ARBA00022946"/>
    </source>
</evidence>
<dbReference type="PANTHER" id="PTHR36091">
    <property type="entry name" value="ALTERED INHERITANCE OF MITOCHONDRIA PROTEIN 9, MITOCHONDRIAL"/>
    <property type="match status" value="1"/>
</dbReference>
<dbReference type="Pfam" id="PF01636">
    <property type="entry name" value="APH"/>
    <property type="match status" value="1"/>
</dbReference>
<keyword evidence="5" id="KW-0496">Mitochondrion</keyword>
<evidence type="ECO:0000313" key="9">
    <source>
        <dbReference type="Proteomes" id="UP000053958"/>
    </source>
</evidence>
<sequence>MPTSRQTWCRPLALHHFFRHINSRTQSIRNFSSNAAKSLAHSPLSLFDSTSSISPKSPNDHLFRYTSGRWLWNEEQQLKHRYRYFNVPELKKVACQAADSSRCVSLEKIGEGNYNKGFRLVMQDGQKVIAKISHPNAGPPVYTTASEIATMDFARTILKIPVPKEIIDIEKRLLSVSFDRYGALYYRSDKIPQCEKAVVTTDNMQEVKDDIESQFEIGPIVQREFWKGERSKMHCYHGPWRTAKDYLESLARREMKWINDHADPTKDMGNPWLNTSKAQRSPNAHIDLLQRFLSAIPYIIPKDTELTSPRLWHPDFHAGNIFVDNEGKITSLIDWQGAWAEPMFLGSNPPKLLDYGVDILMNLPENFSQLDEDTKDQLRYRFSQSVLIHAYETRTAVENPLMHRMMHNYQGKTLKEIVAFASDTWDSGLFPLRECLIRIESSDETKKEFCFREWDDFDADEPCPYHFTEEEIQEHQEESKSFNDNAYFWDSIREIVTNEGYTSNEDFPRAVEIFQRLRESGLKNLEGDDREEFDKQTRWIRDIRM</sequence>
<dbReference type="InterPro" id="IPR002575">
    <property type="entry name" value="Aminoglycoside_PTrfase"/>
</dbReference>
<dbReference type="AlphaFoldDB" id="A0A0F4YLU6"/>